<comment type="caution">
    <text evidence="4">The sequence shown here is derived from an EMBL/GenBank/DDBJ whole genome shotgun (WGS) entry which is preliminary data.</text>
</comment>
<dbReference type="Gene3D" id="2.40.40.10">
    <property type="entry name" value="RlpA-like domain"/>
    <property type="match status" value="1"/>
</dbReference>
<accession>A0A9P8I849</accession>
<name>A0A9P8I849_9PEZI</name>
<dbReference type="InterPro" id="IPR051477">
    <property type="entry name" value="Expansin_CellWall"/>
</dbReference>
<dbReference type="PANTHER" id="PTHR31836">
    <property type="match status" value="1"/>
</dbReference>
<proteinExistence type="predicted"/>
<evidence type="ECO:0000256" key="3">
    <source>
        <dbReference type="SAM" id="SignalP"/>
    </source>
</evidence>
<evidence type="ECO:0000256" key="1">
    <source>
        <dbReference type="ARBA" id="ARBA00022729"/>
    </source>
</evidence>
<dbReference type="SUPFAM" id="SSF50685">
    <property type="entry name" value="Barwin-like endoglucanases"/>
    <property type="match status" value="1"/>
</dbReference>
<evidence type="ECO:0000313" key="5">
    <source>
        <dbReference type="Proteomes" id="UP000698800"/>
    </source>
</evidence>
<feature type="signal peptide" evidence="3">
    <location>
        <begin position="1"/>
        <end position="22"/>
    </location>
</feature>
<protein>
    <recommendedName>
        <fullName evidence="6">RlpA-like protein double-psi beta-barrel domain-containing protein</fullName>
    </recommendedName>
</protein>
<evidence type="ECO:0000256" key="2">
    <source>
        <dbReference type="SAM" id="MobiDB-lite"/>
    </source>
</evidence>
<dbReference type="OrthoDB" id="623670at2759"/>
<dbReference type="InterPro" id="IPR036908">
    <property type="entry name" value="RlpA-like_sf"/>
</dbReference>
<dbReference type="CDD" id="cd22191">
    <property type="entry name" value="DPBB_RlpA_EXP_N-like"/>
    <property type="match status" value="1"/>
</dbReference>
<keyword evidence="5" id="KW-1185">Reference proteome</keyword>
<sequence>MKTSSFPTFSFLALLCTTTVLSSPSYRDSVRRDPGPHPPFPFKTLNRTAGPPPEDTELHTGDITWFNVSLGACGWMNDGYAQDVVALSYKLMGNQSWGNPYCGRTITVSYKGKYIQPMVVDKCADCEDPDNIDLSVQAFSELADLGVGRDKATWWFNN</sequence>
<organism evidence="4 5">
    <name type="scientific">Glutinoglossum americanum</name>
    <dbReference type="NCBI Taxonomy" id="1670608"/>
    <lineage>
        <taxon>Eukaryota</taxon>
        <taxon>Fungi</taxon>
        <taxon>Dikarya</taxon>
        <taxon>Ascomycota</taxon>
        <taxon>Pezizomycotina</taxon>
        <taxon>Geoglossomycetes</taxon>
        <taxon>Geoglossales</taxon>
        <taxon>Geoglossaceae</taxon>
        <taxon>Glutinoglossum</taxon>
    </lineage>
</organism>
<dbReference type="EMBL" id="JAGHQL010000080">
    <property type="protein sequence ID" value="KAH0541365.1"/>
    <property type="molecule type" value="Genomic_DNA"/>
</dbReference>
<evidence type="ECO:0008006" key="6">
    <source>
        <dbReference type="Google" id="ProtNLM"/>
    </source>
</evidence>
<reference evidence="4" key="1">
    <citation type="submission" date="2021-03" db="EMBL/GenBank/DDBJ databases">
        <title>Comparative genomics and phylogenomic investigation of the class Geoglossomycetes provide insights into ecological specialization and systematics.</title>
        <authorList>
            <person name="Melie T."/>
            <person name="Pirro S."/>
            <person name="Miller A.N."/>
            <person name="Quandt A."/>
        </authorList>
    </citation>
    <scope>NUCLEOTIDE SEQUENCE</scope>
    <source>
        <strain evidence="4">GBOQ0MN5Z8</strain>
    </source>
</reference>
<feature type="chain" id="PRO_5040501777" description="RlpA-like protein double-psi beta-barrel domain-containing protein" evidence="3">
    <location>
        <begin position="23"/>
        <end position="158"/>
    </location>
</feature>
<gene>
    <name evidence="4" type="ORF">FGG08_004129</name>
</gene>
<keyword evidence="1 3" id="KW-0732">Signal</keyword>
<dbReference type="AlphaFoldDB" id="A0A9P8I849"/>
<evidence type="ECO:0000313" key="4">
    <source>
        <dbReference type="EMBL" id="KAH0541365.1"/>
    </source>
</evidence>
<dbReference type="PANTHER" id="PTHR31836:SF28">
    <property type="entry name" value="SRCR DOMAIN-CONTAINING PROTEIN-RELATED"/>
    <property type="match status" value="1"/>
</dbReference>
<dbReference type="Proteomes" id="UP000698800">
    <property type="component" value="Unassembled WGS sequence"/>
</dbReference>
<feature type="region of interest" description="Disordered" evidence="2">
    <location>
        <begin position="25"/>
        <end position="54"/>
    </location>
</feature>